<dbReference type="InterPro" id="IPR013780">
    <property type="entry name" value="Glyco_hydro_b"/>
</dbReference>
<dbReference type="SUPFAM" id="SSF51445">
    <property type="entry name" value="(Trans)glycosidases"/>
    <property type="match status" value="1"/>
</dbReference>
<comment type="catalytic activity">
    <reaction evidence="1 7">
        <text>Hydrolysis of terminal, non-reducing alpha-D-galactose residues in alpha-D-galactosides, including galactose oligosaccharides, galactomannans and galactolipids.</text>
        <dbReference type="EC" id="3.2.1.22"/>
    </reaction>
</comment>
<feature type="signal peptide" evidence="8">
    <location>
        <begin position="1"/>
        <end position="18"/>
    </location>
</feature>
<reference evidence="10 11" key="1">
    <citation type="submission" date="2020-12" db="EMBL/GenBank/DDBJ databases">
        <title>Metabolic potential, ecology and presence of endohyphal bacteria is reflected in genomic diversity of Mucoromycotina.</title>
        <authorList>
            <person name="Muszewska A."/>
            <person name="Okrasinska A."/>
            <person name="Steczkiewicz K."/>
            <person name="Drgas O."/>
            <person name="Orlowska M."/>
            <person name="Perlinska-Lenart U."/>
            <person name="Aleksandrzak-Piekarczyk T."/>
            <person name="Szatraj K."/>
            <person name="Zielenkiewicz U."/>
            <person name="Pilsyk S."/>
            <person name="Malc E."/>
            <person name="Mieczkowski P."/>
            <person name="Kruszewska J.S."/>
            <person name="Biernat P."/>
            <person name="Pawlowska J."/>
        </authorList>
    </citation>
    <scope>NUCLEOTIDE SEQUENCE [LARGE SCALE GENOMIC DNA]</scope>
    <source>
        <strain evidence="10 11">CBS 142.35</strain>
    </source>
</reference>
<evidence type="ECO:0000256" key="6">
    <source>
        <dbReference type="ARBA" id="ARBA00023295"/>
    </source>
</evidence>
<evidence type="ECO:0000256" key="7">
    <source>
        <dbReference type="RuleBase" id="RU361168"/>
    </source>
</evidence>
<keyword evidence="6 7" id="KW-0326">Glycosidase</keyword>
<dbReference type="PANTHER" id="PTHR11452">
    <property type="entry name" value="ALPHA-GALACTOSIDASE/ALPHA-N-ACETYLGALACTOSAMINIDASE"/>
    <property type="match status" value="1"/>
</dbReference>
<comment type="similarity">
    <text evidence="2 7">Belongs to the glycosyl hydrolase 27 family.</text>
</comment>
<dbReference type="Gene3D" id="2.60.40.1180">
    <property type="entry name" value="Golgi alpha-mannosidase II"/>
    <property type="match status" value="1"/>
</dbReference>
<comment type="caution">
    <text evidence="10">The sequence shown here is derived from an EMBL/GenBank/DDBJ whole genome shotgun (WGS) entry which is preliminary data.</text>
</comment>
<dbReference type="Proteomes" id="UP000646827">
    <property type="component" value="Unassembled WGS sequence"/>
</dbReference>
<dbReference type="EC" id="3.2.1.22" evidence="3 7"/>
<proteinExistence type="inferred from homology"/>
<dbReference type="InterPro" id="IPR017853">
    <property type="entry name" value="GH"/>
</dbReference>
<keyword evidence="4 8" id="KW-0732">Signal</keyword>
<keyword evidence="5 7" id="KW-0378">Hydrolase</keyword>
<dbReference type="InterPro" id="IPR002241">
    <property type="entry name" value="Glyco_hydro_27"/>
</dbReference>
<dbReference type="InterPro" id="IPR041233">
    <property type="entry name" value="Melibiase_C"/>
</dbReference>
<name>A0A8H7S585_9FUNG</name>
<evidence type="ECO:0000256" key="8">
    <source>
        <dbReference type="SAM" id="SignalP"/>
    </source>
</evidence>
<evidence type="ECO:0000256" key="5">
    <source>
        <dbReference type="ARBA" id="ARBA00022801"/>
    </source>
</evidence>
<evidence type="ECO:0000259" key="9">
    <source>
        <dbReference type="Pfam" id="PF17801"/>
    </source>
</evidence>
<dbReference type="Pfam" id="PF17801">
    <property type="entry name" value="Melibiase_C"/>
    <property type="match status" value="1"/>
</dbReference>
<dbReference type="GO" id="GO:0005975">
    <property type="term" value="P:carbohydrate metabolic process"/>
    <property type="evidence" value="ECO:0007669"/>
    <property type="project" value="InterPro"/>
</dbReference>
<keyword evidence="7" id="KW-1015">Disulfide bond</keyword>
<evidence type="ECO:0000313" key="10">
    <source>
        <dbReference type="EMBL" id="KAG2222926.1"/>
    </source>
</evidence>
<evidence type="ECO:0000313" key="11">
    <source>
        <dbReference type="Proteomes" id="UP000646827"/>
    </source>
</evidence>
<dbReference type="InterPro" id="IPR013785">
    <property type="entry name" value="Aldolase_TIM"/>
</dbReference>
<sequence length="453" mass="52075">MVILLLLSIFSEKKPAWACKPLLGFSTWSTQLLDDVEGYGGKHINPWFNEKSIKEISDVMKYKMPKYEYINMDSGWSETFDEYGRWTYRKDLFPNGLRAVSDHLHKNGHRLGIYILPGIRCDAYEANPPIKGTKYRMQDLVVEKKEGNGFKGVTYMPDAHMDIVQIYYDSLAELFAEWGVGFVKIDGCGFGGGDQFYPYQSPDNRECIRMMSKAFRRYNIWMELSWYMDYSYAKDWATISNGARIYIDIESYSTKTMTTSHRVFQRVTQASRWVDTGVVGKDYGFFIDLDVVLVGMVVHGKCVDGLDNDDVRRSYISFWAIVSSVFCIGSDPRMIPDKYLAMLNHPGILEIHQAGNMAQPIGSGNVWLNRRQIWWKPMPDGRVCCMLFNAHTYMFMLGFSHEVRLNLKDVGMIGKASIEDVWTGEKLGVFDESYSIRLRAGQCQVLMLSPILL</sequence>
<accession>A0A8H7S585</accession>
<dbReference type="OrthoDB" id="5795902at2759"/>
<evidence type="ECO:0000256" key="1">
    <source>
        <dbReference type="ARBA" id="ARBA00001255"/>
    </source>
</evidence>
<protein>
    <recommendedName>
        <fullName evidence="3 7">Alpha-galactosidase</fullName>
        <ecNumber evidence="3 7">3.2.1.22</ecNumber>
    </recommendedName>
    <alternativeName>
        <fullName evidence="7">Melibiase</fullName>
    </alternativeName>
</protein>
<organism evidence="10 11">
    <name type="scientific">Circinella minor</name>
    <dbReference type="NCBI Taxonomy" id="1195481"/>
    <lineage>
        <taxon>Eukaryota</taxon>
        <taxon>Fungi</taxon>
        <taxon>Fungi incertae sedis</taxon>
        <taxon>Mucoromycota</taxon>
        <taxon>Mucoromycotina</taxon>
        <taxon>Mucoromycetes</taxon>
        <taxon>Mucorales</taxon>
        <taxon>Lichtheimiaceae</taxon>
        <taxon>Circinella</taxon>
    </lineage>
</organism>
<dbReference type="EMBL" id="JAEPRB010000071">
    <property type="protein sequence ID" value="KAG2222926.1"/>
    <property type="molecule type" value="Genomic_DNA"/>
</dbReference>
<feature type="chain" id="PRO_5034075660" description="Alpha-galactosidase" evidence="8">
    <location>
        <begin position="19"/>
        <end position="453"/>
    </location>
</feature>
<dbReference type="PANTHER" id="PTHR11452:SF33">
    <property type="entry name" value="ALPHA-GALACTOSIDASE 2"/>
    <property type="match status" value="1"/>
</dbReference>
<feature type="domain" description="Alpha galactosidase C-terminal" evidence="9">
    <location>
        <begin position="371"/>
        <end position="448"/>
    </location>
</feature>
<evidence type="ECO:0000256" key="4">
    <source>
        <dbReference type="ARBA" id="ARBA00022729"/>
    </source>
</evidence>
<dbReference type="PRINTS" id="PR00740">
    <property type="entry name" value="GLHYDRLASE27"/>
</dbReference>
<evidence type="ECO:0000256" key="2">
    <source>
        <dbReference type="ARBA" id="ARBA00009743"/>
    </source>
</evidence>
<dbReference type="Gene3D" id="3.20.20.70">
    <property type="entry name" value="Aldolase class I"/>
    <property type="match status" value="1"/>
</dbReference>
<dbReference type="Pfam" id="PF16499">
    <property type="entry name" value="Melibiase_2"/>
    <property type="match status" value="1"/>
</dbReference>
<dbReference type="GO" id="GO:0004557">
    <property type="term" value="F:alpha-galactosidase activity"/>
    <property type="evidence" value="ECO:0007669"/>
    <property type="project" value="UniProtKB-EC"/>
</dbReference>
<dbReference type="SUPFAM" id="SSF51011">
    <property type="entry name" value="Glycosyl hydrolase domain"/>
    <property type="match status" value="1"/>
</dbReference>
<dbReference type="CDD" id="cd14792">
    <property type="entry name" value="GH27"/>
    <property type="match status" value="1"/>
</dbReference>
<evidence type="ECO:0000256" key="3">
    <source>
        <dbReference type="ARBA" id="ARBA00012755"/>
    </source>
</evidence>
<gene>
    <name evidence="10" type="ORF">INT45_012904</name>
</gene>
<keyword evidence="11" id="KW-1185">Reference proteome</keyword>
<dbReference type="AlphaFoldDB" id="A0A8H7S585"/>